<reference evidence="6" key="1">
    <citation type="journal article" date="2023" name="Mol. Phylogenet. Evol.">
        <title>Genome-scale phylogeny and comparative genomics of the fungal order Sordariales.</title>
        <authorList>
            <person name="Hensen N."/>
            <person name="Bonometti L."/>
            <person name="Westerberg I."/>
            <person name="Brannstrom I.O."/>
            <person name="Guillou S."/>
            <person name="Cros-Aarteil S."/>
            <person name="Calhoun S."/>
            <person name="Haridas S."/>
            <person name="Kuo A."/>
            <person name="Mondo S."/>
            <person name="Pangilinan J."/>
            <person name="Riley R."/>
            <person name="LaButti K."/>
            <person name="Andreopoulos B."/>
            <person name="Lipzen A."/>
            <person name="Chen C."/>
            <person name="Yan M."/>
            <person name="Daum C."/>
            <person name="Ng V."/>
            <person name="Clum A."/>
            <person name="Steindorff A."/>
            <person name="Ohm R.A."/>
            <person name="Martin F."/>
            <person name="Silar P."/>
            <person name="Natvig D.O."/>
            <person name="Lalanne C."/>
            <person name="Gautier V."/>
            <person name="Ament-Velasquez S.L."/>
            <person name="Kruys A."/>
            <person name="Hutchinson M.I."/>
            <person name="Powell A.J."/>
            <person name="Barry K."/>
            <person name="Miller A.N."/>
            <person name="Grigoriev I.V."/>
            <person name="Debuchy R."/>
            <person name="Gladieux P."/>
            <person name="Hiltunen Thoren M."/>
            <person name="Johannesson H."/>
        </authorList>
    </citation>
    <scope>NUCLEOTIDE SEQUENCE</scope>
    <source>
        <strain evidence="6">CBS 314.62</strain>
    </source>
</reference>
<evidence type="ECO:0000259" key="5">
    <source>
        <dbReference type="PROSITE" id="PS51767"/>
    </source>
</evidence>
<evidence type="ECO:0000256" key="2">
    <source>
        <dbReference type="PIRSR" id="PIRSR601461-1"/>
    </source>
</evidence>
<sequence length="466" mass="50577">MGSSLARNAVAAVTSLACLLGRVNGHPSPSRNGITTLTDRVVVHDTLAAHYVPMQQHVPPQHEDQHLRRRGLSSSNLTNVHDIYYIIELTVGSEKINVSVDTGSSDTWLVQQPYTCVSYYYPPPEKLDCGLGAGLKGNLSGGLIPDSVFGRAYTDGTFVQGYFGYEDVTIGGLTAKHQQIAIVNYTYWFGDGRISGLLGLAYPLMTSLDGSSAVQKPYDPIFFTLWKNKLVAPLFSVALSRAQDQFTPPDNTPSGGALTDTHDTSYLAFGGLPPVSIDEASWARAPIQLMSLLGDSDDFKTQERGLYIIVADAWVYGKTNHTVGTNGTRNVPSPVLSESLTKNTTQFPVLIDVGSSLSVLPRKLVEGVYASFDPPAKYMSENGLFYAPCNATVPTFGVQIGNSTFYIAPEDLLRQSAKDSTGQYCRIGITDAEYGPYVLGVTFLTNVVAVFDIGKTEMRFASRTRY</sequence>
<dbReference type="PANTHER" id="PTHR47966:SF47">
    <property type="entry name" value="ENDOPEPTIDASE, PUTATIVE (AFU_ORTHOLOGUE AFUA_3G01220)-RELATED"/>
    <property type="match status" value="1"/>
</dbReference>
<feature type="signal peptide" evidence="4">
    <location>
        <begin position="1"/>
        <end position="25"/>
    </location>
</feature>
<dbReference type="Proteomes" id="UP001270362">
    <property type="component" value="Unassembled WGS sequence"/>
</dbReference>
<feature type="active site" evidence="2">
    <location>
        <position position="352"/>
    </location>
</feature>
<feature type="disulfide bond" evidence="3">
    <location>
        <begin position="389"/>
        <end position="425"/>
    </location>
</feature>
<comment type="caution">
    <text evidence="6">The sequence shown here is derived from an EMBL/GenBank/DDBJ whole genome shotgun (WGS) entry which is preliminary data.</text>
</comment>
<keyword evidence="4" id="KW-0732">Signal</keyword>
<keyword evidence="3" id="KW-1015">Disulfide bond</keyword>
<comment type="similarity">
    <text evidence="1">Belongs to the peptidase A1 family.</text>
</comment>
<dbReference type="SUPFAM" id="SSF50630">
    <property type="entry name" value="Acid proteases"/>
    <property type="match status" value="1"/>
</dbReference>
<dbReference type="Gene3D" id="2.40.70.10">
    <property type="entry name" value="Acid Proteases"/>
    <property type="match status" value="2"/>
</dbReference>
<dbReference type="PROSITE" id="PS51767">
    <property type="entry name" value="PEPTIDASE_A1"/>
    <property type="match status" value="1"/>
</dbReference>
<evidence type="ECO:0000313" key="6">
    <source>
        <dbReference type="EMBL" id="KAK3693097.1"/>
    </source>
</evidence>
<accession>A0AAE0XHJ9</accession>
<gene>
    <name evidence="6" type="ORF">B0T22DRAFT_475941</name>
</gene>
<dbReference type="GO" id="GO:0004190">
    <property type="term" value="F:aspartic-type endopeptidase activity"/>
    <property type="evidence" value="ECO:0007669"/>
    <property type="project" value="InterPro"/>
</dbReference>
<dbReference type="InterPro" id="IPR001461">
    <property type="entry name" value="Aspartic_peptidase_A1"/>
</dbReference>
<name>A0AAE0XHJ9_9PEZI</name>
<dbReference type="GO" id="GO:0000324">
    <property type="term" value="C:fungal-type vacuole"/>
    <property type="evidence" value="ECO:0007669"/>
    <property type="project" value="TreeGrafter"/>
</dbReference>
<dbReference type="PROSITE" id="PS51257">
    <property type="entry name" value="PROKAR_LIPOPROTEIN"/>
    <property type="match status" value="1"/>
</dbReference>
<dbReference type="EMBL" id="JAULSO010000001">
    <property type="protein sequence ID" value="KAK3693097.1"/>
    <property type="molecule type" value="Genomic_DNA"/>
</dbReference>
<feature type="active site" evidence="2">
    <location>
        <position position="101"/>
    </location>
</feature>
<dbReference type="PRINTS" id="PR00792">
    <property type="entry name" value="PEPSIN"/>
</dbReference>
<dbReference type="InterPro" id="IPR021109">
    <property type="entry name" value="Peptidase_aspartic_dom_sf"/>
</dbReference>
<organism evidence="6 7">
    <name type="scientific">Podospora appendiculata</name>
    <dbReference type="NCBI Taxonomy" id="314037"/>
    <lineage>
        <taxon>Eukaryota</taxon>
        <taxon>Fungi</taxon>
        <taxon>Dikarya</taxon>
        <taxon>Ascomycota</taxon>
        <taxon>Pezizomycotina</taxon>
        <taxon>Sordariomycetes</taxon>
        <taxon>Sordariomycetidae</taxon>
        <taxon>Sordariales</taxon>
        <taxon>Podosporaceae</taxon>
        <taxon>Podospora</taxon>
    </lineage>
</organism>
<dbReference type="PANTHER" id="PTHR47966">
    <property type="entry name" value="BETA-SITE APP-CLEAVING ENZYME, ISOFORM A-RELATED"/>
    <property type="match status" value="1"/>
</dbReference>
<protein>
    <submittedName>
        <fullName evidence="6">Aspartic peptidase domain-containing protein</fullName>
    </submittedName>
</protein>
<dbReference type="InterPro" id="IPR034164">
    <property type="entry name" value="Pepsin-like_dom"/>
</dbReference>
<proteinExistence type="inferred from homology"/>
<feature type="domain" description="Peptidase A1" evidence="5">
    <location>
        <begin position="85"/>
        <end position="461"/>
    </location>
</feature>
<evidence type="ECO:0000256" key="4">
    <source>
        <dbReference type="SAM" id="SignalP"/>
    </source>
</evidence>
<evidence type="ECO:0000256" key="1">
    <source>
        <dbReference type="ARBA" id="ARBA00007447"/>
    </source>
</evidence>
<dbReference type="Pfam" id="PF00026">
    <property type="entry name" value="Asp"/>
    <property type="match status" value="2"/>
</dbReference>
<dbReference type="CDD" id="cd05471">
    <property type="entry name" value="pepsin_like"/>
    <property type="match status" value="1"/>
</dbReference>
<feature type="chain" id="PRO_5041964776" evidence="4">
    <location>
        <begin position="26"/>
        <end position="466"/>
    </location>
</feature>
<dbReference type="GO" id="GO:0006508">
    <property type="term" value="P:proteolysis"/>
    <property type="evidence" value="ECO:0007669"/>
    <property type="project" value="InterPro"/>
</dbReference>
<keyword evidence="7" id="KW-1185">Reference proteome</keyword>
<evidence type="ECO:0000256" key="3">
    <source>
        <dbReference type="PIRSR" id="PIRSR601461-2"/>
    </source>
</evidence>
<reference evidence="6" key="2">
    <citation type="submission" date="2023-06" db="EMBL/GenBank/DDBJ databases">
        <authorList>
            <consortium name="Lawrence Berkeley National Laboratory"/>
            <person name="Haridas S."/>
            <person name="Hensen N."/>
            <person name="Bonometti L."/>
            <person name="Westerberg I."/>
            <person name="Brannstrom I.O."/>
            <person name="Guillou S."/>
            <person name="Cros-Aarteil S."/>
            <person name="Calhoun S."/>
            <person name="Kuo A."/>
            <person name="Mondo S."/>
            <person name="Pangilinan J."/>
            <person name="Riley R."/>
            <person name="Labutti K."/>
            <person name="Andreopoulos B."/>
            <person name="Lipzen A."/>
            <person name="Chen C."/>
            <person name="Yanf M."/>
            <person name="Daum C."/>
            <person name="Ng V."/>
            <person name="Clum A."/>
            <person name="Steindorff A."/>
            <person name="Ohm R."/>
            <person name="Martin F."/>
            <person name="Silar P."/>
            <person name="Natvig D."/>
            <person name="Lalanne C."/>
            <person name="Gautier V."/>
            <person name="Ament-Velasquez S.L."/>
            <person name="Kruys A."/>
            <person name="Hutchinson M.I."/>
            <person name="Powell A.J."/>
            <person name="Barry K."/>
            <person name="Miller A.N."/>
            <person name="Grigoriev I.V."/>
            <person name="Debuchy R."/>
            <person name="Gladieux P."/>
            <person name="Thoren M.H."/>
            <person name="Johannesson H."/>
        </authorList>
    </citation>
    <scope>NUCLEOTIDE SEQUENCE</scope>
    <source>
        <strain evidence="6">CBS 314.62</strain>
    </source>
</reference>
<dbReference type="InterPro" id="IPR033121">
    <property type="entry name" value="PEPTIDASE_A1"/>
</dbReference>
<dbReference type="AlphaFoldDB" id="A0AAE0XHJ9"/>
<evidence type="ECO:0000313" key="7">
    <source>
        <dbReference type="Proteomes" id="UP001270362"/>
    </source>
</evidence>